<dbReference type="PANTHER" id="PTHR11895:SF7">
    <property type="entry name" value="GLUTAMYL-TRNA(GLN) AMIDOTRANSFERASE SUBUNIT A, MITOCHONDRIAL"/>
    <property type="match status" value="1"/>
</dbReference>
<proteinExistence type="inferred from homology"/>
<evidence type="ECO:0000313" key="3">
    <source>
        <dbReference type="EMBL" id="MCH1624266.1"/>
    </source>
</evidence>
<gene>
    <name evidence="3" type="ORF">MJG50_02910</name>
</gene>
<dbReference type="InterPro" id="IPR023631">
    <property type="entry name" value="Amidase_dom"/>
</dbReference>
<keyword evidence="4" id="KW-1185">Reference proteome</keyword>
<dbReference type="RefSeq" id="WP_240252515.1">
    <property type="nucleotide sequence ID" value="NZ_JAKTTI010000002.1"/>
</dbReference>
<dbReference type="Pfam" id="PF01425">
    <property type="entry name" value="Amidase"/>
    <property type="match status" value="1"/>
</dbReference>
<sequence length="499" mass="53994">MKSQEFIQFDGIGLAGLVRKKEVHPKELIEAAITRIEEVNPKLNAVVNKMYEKAINEASQNKCSGAFNGVPILLKDIQQEVAGELITSGSNAYKNYCATEDSEFVRRLREAGMIFLGHTNVPEFALMGITEPKASGPTRNPWNTDYTPGGSSGGSAAAVASGMVPIAGASDGGGSIRIPAAYTGLFGIKPTRGRTPVGPSYGRIWQGASVSHVLTRSVRDSAAILDEISSVEKTSAFTPLPFYGSYLEELSKPVSKLRVAFTVKSPLGRDVDPNCKEAVYQTAKLLESMGHMVEEKDAPVDGRKIGKSYITMYFGEVGATIASLQGNLGRKVTMKDVEPSTWMLGLLGQSVSASEFVLSMREWDEAAIAMERFHETYDIYLTPTTASPPAKIGELDLKPSEEKLIKAVSKFGMGKILKKTGIVDQLVEKSLSRTPYTQLANLTGQPAMSVPLWKTSSGLPLGVQMIAARGREDILYRLAGVLEQTGQWIDVKTNEVFAQ</sequence>
<dbReference type="Gene3D" id="3.90.1300.10">
    <property type="entry name" value="Amidase signature (AS) domain"/>
    <property type="match status" value="1"/>
</dbReference>
<evidence type="ECO:0000313" key="4">
    <source>
        <dbReference type="Proteomes" id="UP001431131"/>
    </source>
</evidence>
<dbReference type="AlphaFoldDB" id="A0AAW5E4J4"/>
<feature type="domain" description="Amidase" evidence="2">
    <location>
        <begin position="27"/>
        <end position="473"/>
    </location>
</feature>
<dbReference type="InterPro" id="IPR000120">
    <property type="entry name" value="Amidase"/>
</dbReference>
<evidence type="ECO:0000259" key="2">
    <source>
        <dbReference type="Pfam" id="PF01425"/>
    </source>
</evidence>
<evidence type="ECO:0000256" key="1">
    <source>
        <dbReference type="ARBA" id="ARBA00009199"/>
    </source>
</evidence>
<name>A0AAW5E4J4_9BACI</name>
<comment type="similarity">
    <text evidence="1">Belongs to the amidase family.</text>
</comment>
<dbReference type="Proteomes" id="UP001431131">
    <property type="component" value="Unassembled WGS sequence"/>
</dbReference>
<accession>A0AAW5E4J4</accession>
<dbReference type="GO" id="GO:0003824">
    <property type="term" value="F:catalytic activity"/>
    <property type="evidence" value="ECO:0007669"/>
    <property type="project" value="InterPro"/>
</dbReference>
<organism evidence="3 4">
    <name type="scientific">Fredinandcohnia quinoae</name>
    <dbReference type="NCBI Taxonomy" id="2918902"/>
    <lineage>
        <taxon>Bacteria</taxon>
        <taxon>Bacillati</taxon>
        <taxon>Bacillota</taxon>
        <taxon>Bacilli</taxon>
        <taxon>Bacillales</taxon>
        <taxon>Bacillaceae</taxon>
        <taxon>Fredinandcohnia</taxon>
    </lineage>
</organism>
<protein>
    <submittedName>
        <fullName evidence="3">Amidase family protein</fullName>
    </submittedName>
</protein>
<dbReference type="PROSITE" id="PS00571">
    <property type="entry name" value="AMIDASES"/>
    <property type="match status" value="1"/>
</dbReference>
<dbReference type="EMBL" id="JAKTTI010000002">
    <property type="protein sequence ID" value="MCH1624266.1"/>
    <property type="molecule type" value="Genomic_DNA"/>
</dbReference>
<dbReference type="InterPro" id="IPR020556">
    <property type="entry name" value="Amidase_CS"/>
</dbReference>
<dbReference type="SUPFAM" id="SSF75304">
    <property type="entry name" value="Amidase signature (AS) enzymes"/>
    <property type="match status" value="1"/>
</dbReference>
<dbReference type="InterPro" id="IPR036928">
    <property type="entry name" value="AS_sf"/>
</dbReference>
<dbReference type="PANTHER" id="PTHR11895">
    <property type="entry name" value="TRANSAMIDASE"/>
    <property type="match status" value="1"/>
</dbReference>
<comment type="caution">
    <text evidence="3">The sequence shown here is derived from an EMBL/GenBank/DDBJ whole genome shotgun (WGS) entry which is preliminary data.</text>
</comment>
<reference evidence="3" key="1">
    <citation type="submission" date="2022-02" db="EMBL/GenBank/DDBJ databases">
        <title>Fredinandcohnia quinoae sp. nov. isolated from Chenopodium quinoa seeds.</title>
        <authorList>
            <person name="Saati-Santamaria Z."/>
            <person name="Flores-Felix J.D."/>
            <person name="Igual J.M."/>
            <person name="Velazquez E."/>
            <person name="Garcia-Fraile P."/>
            <person name="Martinez-Molina E."/>
        </authorList>
    </citation>
    <scope>NUCLEOTIDE SEQUENCE</scope>
    <source>
        <strain evidence="3">SECRCQ15</strain>
    </source>
</reference>